<dbReference type="Proteomes" id="UP000179237">
    <property type="component" value="Unassembled WGS sequence"/>
</dbReference>
<accession>A0A1F5FTR9</accession>
<keyword evidence="1" id="KW-0472">Membrane</keyword>
<evidence type="ECO:0000313" key="3">
    <source>
        <dbReference type="Proteomes" id="UP000179237"/>
    </source>
</evidence>
<feature type="transmembrane region" description="Helical" evidence="1">
    <location>
        <begin position="86"/>
        <end position="104"/>
    </location>
</feature>
<protein>
    <recommendedName>
        <fullName evidence="4">Rod shape-determining protein MreD</fullName>
    </recommendedName>
</protein>
<gene>
    <name evidence="2" type="ORF">A2572_03500</name>
</gene>
<keyword evidence="1" id="KW-0812">Transmembrane</keyword>
<evidence type="ECO:0000256" key="1">
    <source>
        <dbReference type="SAM" id="Phobius"/>
    </source>
</evidence>
<evidence type="ECO:0008006" key="4">
    <source>
        <dbReference type="Google" id="ProtNLM"/>
    </source>
</evidence>
<name>A0A1F5FTR9_9BACT</name>
<feature type="transmembrane region" description="Helical" evidence="1">
    <location>
        <begin position="41"/>
        <end position="74"/>
    </location>
</feature>
<comment type="caution">
    <text evidence="2">The sequence shown here is derived from an EMBL/GenBank/DDBJ whole genome shotgun (WGS) entry which is preliminary data.</text>
</comment>
<organism evidence="2 3">
    <name type="scientific">Candidatus Collierbacteria bacterium RIFOXYD1_FULL_40_9</name>
    <dbReference type="NCBI Taxonomy" id="1817731"/>
    <lineage>
        <taxon>Bacteria</taxon>
        <taxon>Candidatus Collieribacteriota</taxon>
    </lineage>
</organism>
<sequence length="137" mass="15303">MQSKNNIKYLLLFFLGLLLGEAVFGIGLFWSALLVLNIGGYVYWLGLFCGLFLSIYYGQTLGLMSLYIILFLVATYPLFNSGRLKPFLVILVSLVANLLFDYLFGLGFGLGEQLAVFVFSSVLARGVDRDHTIRVNL</sequence>
<keyword evidence="1" id="KW-1133">Transmembrane helix</keyword>
<reference evidence="2 3" key="1">
    <citation type="journal article" date="2016" name="Nat. Commun.">
        <title>Thousands of microbial genomes shed light on interconnected biogeochemical processes in an aquifer system.</title>
        <authorList>
            <person name="Anantharaman K."/>
            <person name="Brown C.T."/>
            <person name="Hug L.A."/>
            <person name="Sharon I."/>
            <person name="Castelle C.J."/>
            <person name="Probst A.J."/>
            <person name="Thomas B.C."/>
            <person name="Singh A."/>
            <person name="Wilkins M.J."/>
            <person name="Karaoz U."/>
            <person name="Brodie E.L."/>
            <person name="Williams K.H."/>
            <person name="Hubbard S.S."/>
            <person name="Banfield J.F."/>
        </authorList>
    </citation>
    <scope>NUCLEOTIDE SEQUENCE [LARGE SCALE GENOMIC DNA]</scope>
</reference>
<proteinExistence type="predicted"/>
<evidence type="ECO:0000313" key="2">
    <source>
        <dbReference type="EMBL" id="OGD82979.1"/>
    </source>
</evidence>
<dbReference type="AlphaFoldDB" id="A0A1F5FTR9"/>
<dbReference type="EMBL" id="MFAQ01000033">
    <property type="protein sequence ID" value="OGD82979.1"/>
    <property type="molecule type" value="Genomic_DNA"/>
</dbReference>